<dbReference type="AlphaFoldDB" id="A0AAU8K6N3"/>
<feature type="domain" description="Aminomethyltransferase C-terminal" evidence="6">
    <location>
        <begin position="902"/>
        <end position="987"/>
    </location>
</feature>
<comment type="similarity">
    <text evidence="1 3">Belongs to the GcvT family.</text>
</comment>
<dbReference type="Gene3D" id="3.10.20.440">
    <property type="entry name" value="2Fe-2S iron-sulphur cluster binding domain, sarcosine oxidase, alpha subunit, N-terminal domain"/>
    <property type="match status" value="1"/>
</dbReference>
<evidence type="ECO:0000256" key="1">
    <source>
        <dbReference type="ARBA" id="ARBA00008609"/>
    </source>
</evidence>
<dbReference type="InterPro" id="IPR006277">
    <property type="entry name" value="Sarcosine_oxidase_asu"/>
</dbReference>
<dbReference type="Pfam" id="PF08669">
    <property type="entry name" value="GCV_T_C"/>
    <property type="match status" value="1"/>
</dbReference>
<evidence type="ECO:0000256" key="3">
    <source>
        <dbReference type="PIRNR" id="PIRNR037980"/>
    </source>
</evidence>
<comment type="subcellular location">
    <subcellularLocation>
        <location evidence="3">Cytoplasm</location>
    </subcellularLocation>
</comment>
<comment type="catalytic activity">
    <reaction evidence="3">
        <text>sarcosine + (6S)-5,6,7,8-tetrahydrofolate + O2 = (6R)-5,10-methylene-5,6,7,8-tetrahydrofolate + glycine + H2O2</text>
        <dbReference type="Rhea" id="RHEA:70455"/>
        <dbReference type="ChEBI" id="CHEBI:15379"/>
        <dbReference type="ChEBI" id="CHEBI:15636"/>
        <dbReference type="ChEBI" id="CHEBI:16240"/>
        <dbReference type="ChEBI" id="CHEBI:57305"/>
        <dbReference type="ChEBI" id="CHEBI:57433"/>
        <dbReference type="ChEBI" id="CHEBI:57453"/>
        <dbReference type="EC" id="1.5.3.24"/>
    </reaction>
</comment>
<accession>A0AAU8K6N3</accession>
<dbReference type="SUPFAM" id="SSF101790">
    <property type="entry name" value="Aminomethyltransferase beta-barrel domain"/>
    <property type="match status" value="1"/>
</dbReference>
<dbReference type="InterPro" id="IPR036188">
    <property type="entry name" value="FAD/NAD-bd_sf"/>
</dbReference>
<comment type="cofactor">
    <cofactor evidence="3">
        <name>NAD(+)</name>
        <dbReference type="ChEBI" id="CHEBI:57540"/>
    </cofactor>
    <text evidence="3">Binds 1 NAD(+) per subunit.</text>
</comment>
<dbReference type="InterPro" id="IPR006222">
    <property type="entry name" value="GCVT_N"/>
</dbReference>
<keyword evidence="3" id="KW-0547">Nucleotide-binding</keyword>
<evidence type="ECO:0000256" key="2">
    <source>
        <dbReference type="ARBA" id="ARBA00023002"/>
    </source>
</evidence>
<dbReference type="InterPro" id="IPR027266">
    <property type="entry name" value="TrmE/GcvT-like"/>
</dbReference>
<dbReference type="PANTHER" id="PTHR43757">
    <property type="entry name" value="AMINOMETHYLTRANSFERASE"/>
    <property type="match status" value="1"/>
</dbReference>
<dbReference type="PRINTS" id="PR00368">
    <property type="entry name" value="FADPNR"/>
</dbReference>
<dbReference type="PANTHER" id="PTHR43757:SF2">
    <property type="entry name" value="AMINOMETHYLTRANSFERASE, MITOCHONDRIAL"/>
    <property type="match status" value="1"/>
</dbReference>
<dbReference type="InterPro" id="IPR041854">
    <property type="entry name" value="BFD-like_2Fe2S-bd_dom_sf"/>
</dbReference>
<dbReference type="InterPro" id="IPR041117">
    <property type="entry name" value="SoxA_A3"/>
</dbReference>
<dbReference type="SUPFAM" id="SSF103025">
    <property type="entry name" value="Folate-binding domain"/>
    <property type="match status" value="1"/>
</dbReference>
<organism evidence="8">
    <name type="scientific">Kitasatospora camelliae</name>
    <dbReference type="NCBI Taxonomy" id="3156397"/>
    <lineage>
        <taxon>Bacteria</taxon>
        <taxon>Bacillati</taxon>
        <taxon>Actinomycetota</taxon>
        <taxon>Actinomycetes</taxon>
        <taxon>Kitasatosporales</taxon>
        <taxon>Streptomycetaceae</taxon>
        <taxon>Kitasatospora</taxon>
    </lineage>
</organism>
<name>A0AAU8K6N3_9ACTN</name>
<evidence type="ECO:0000259" key="6">
    <source>
        <dbReference type="Pfam" id="PF08669"/>
    </source>
</evidence>
<keyword evidence="2 3" id="KW-0560">Oxidoreductase</keyword>
<dbReference type="InterPro" id="IPR029043">
    <property type="entry name" value="GcvT/YgfZ_C"/>
</dbReference>
<dbReference type="GO" id="GO:0000166">
    <property type="term" value="F:nucleotide binding"/>
    <property type="evidence" value="ECO:0007669"/>
    <property type="project" value="UniProtKB-KW"/>
</dbReference>
<dbReference type="GO" id="GO:0008115">
    <property type="term" value="F:sarcosine oxidase activity"/>
    <property type="evidence" value="ECO:0007669"/>
    <property type="project" value="UniProtKB-UniRule"/>
</dbReference>
<evidence type="ECO:0000256" key="4">
    <source>
        <dbReference type="SAM" id="MobiDB-lite"/>
    </source>
</evidence>
<reference evidence="8" key="1">
    <citation type="submission" date="2024-06" db="EMBL/GenBank/DDBJ databases">
        <title>The genome sequences of Kitasatospora sp. strain HUAS MG31.</title>
        <authorList>
            <person name="Mo P."/>
        </authorList>
    </citation>
    <scope>NUCLEOTIDE SEQUENCE</scope>
    <source>
        <strain evidence="8">HUAS MG31</strain>
    </source>
</reference>
<dbReference type="InterPro" id="IPR028896">
    <property type="entry name" value="GcvT/YgfZ/DmdA"/>
</dbReference>
<dbReference type="SUPFAM" id="SSF51905">
    <property type="entry name" value="FAD/NAD(P)-binding domain"/>
    <property type="match status" value="2"/>
</dbReference>
<keyword evidence="3" id="KW-0963">Cytoplasm</keyword>
<dbReference type="InterPro" id="IPR013977">
    <property type="entry name" value="GcvT_C"/>
</dbReference>
<dbReference type="GO" id="GO:0005737">
    <property type="term" value="C:cytoplasm"/>
    <property type="evidence" value="ECO:0007669"/>
    <property type="project" value="UniProtKB-SubCell"/>
</dbReference>
<dbReference type="EC" id="1.5.3.24" evidence="3"/>
<feature type="region of interest" description="Disordered" evidence="4">
    <location>
        <begin position="1"/>
        <end position="43"/>
    </location>
</feature>
<dbReference type="RefSeq" id="WP_354644697.1">
    <property type="nucleotide sequence ID" value="NZ_CP159872.1"/>
</dbReference>
<gene>
    <name evidence="8" type="ORF">ABWK59_34985</name>
</gene>
<dbReference type="Gene3D" id="3.30.1360.120">
    <property type="entry name" value="Probable tRNA modification gtpase trme, domain 1"/>
    <property type="match status" value="1"/>
</dbReference>
<dbReference type="PIRSF" id="PIRSF037980">
    <property type="entry name" value="SoxA"/>
    <property type="match status" value="1"/>
</dbReference>
<dbReference type="NCBIfam" id="TIGR01372">
    <property type="entry name" value="soxA"/>
    <property type="match status" value="1"/>
</dbReference>
<dbReference type="Pfam" id="PF13510">
    <property type="entry name" value="Fer2_4"/>
    <property type="match status" value="1"/>
</dbReference>
<protein>
    <recommendedName>
        <fullName evidence="3">Sarcosine oxidase subunit alpha</fullName>
        <ecNumber evidence="3">1.5.3.24</ecNumber>
    </recommendedName>
</protein>
<evidence type="ECO:0000259" key="5">
    <source>
        <dbReference type="Pfam" id="PF01571"/>
    </source>
</evidence>
<feature type="domain" description="GCVT N-terminal" evidence="5">
    <location>
        <begin position="611"/>
        <end position="883"/>
    </location>
</feature>
<dbReference type="Pfam" id="PF12831">
    <property type="entry name" value="FAD_oxidored"/>
    <property type="match status" value="1"/>
</dbReference>
<feature type="domain" description="SoxA A3" evidence="7">
    <location>
        <begin position="513"/>
        <end position="597"/>
    </location>
</feature>
<proteinExistence type="inferred from homology"/>
<dbReference type="Gene3D" id="1.10.10.1100">
    <property type="entry name" value="BFD-like [2Fe-2S]-binding domain"/>
    <property type="match status" value="1"/>
</dbReference>
<dbReference type="GO" id="GO:0046653">
    <property type="term" value="P:tetrahydrofolate metabolic process"/>
    <property type="evidence" value="ECO:0007669"/>
    <property type="project" value="UniProtKB-UniRule"/>
</dbReference>
<dbReference type="KEGG" id="kcm:ABWK59_34985"/>
<dbReference type="EMBL" id="CP159872">
    <property type="protein sequence ID" value="XCM83760.1"/>
    <property type="molecule type" value="Genomic_DNA"/>
</dbReference>
<dbReference type="PRINTS" id="PR00469">
    <property type="entry name" value="PNDRDTASEII"/>
</dbReference>
<evidence type="ECO:0000259" key="7">
    <source>
        <dbReference type="Pfam" id="PF17806"/>
    </source>
</evidence>
<dbReference type="Pfam" id="PF01571">
    <property type="entry name" value="GCV_T"/>
    <property type="match status" value="1"/>
</dbReference>
<dbReference type="Gene3D" id="3.50.50.60">
    <property type="entry name" value="FAD/NAD(P)-binding domain"/>
    <property type="match status" value="1"/>
</dbReference>
<evidence type="ECO:0000313" key="8">
    <source>
        <dbReference type="EMBL" id="XCM83760.1"/>
    </source>
</evidence>
<keyword evidence="3" id="KW-0520">NAD</keyword>
<sequence length="995" mass="105178">MPALVQRRPPHRHPPDPGRLPGRRAEAGDPVTQSHRLPHGGRVDRSAPLRFTFDGVEYTGLRGDTLASALLANGVLHVAPGLHRRRPRGIATAGVEEPNALVQLDGPCSEPMRLATTTELYDGLSARSLAGLGRLDPAPDEAVHDKTHAHTDVLVVGGGPAGLAAALAAGRSGARTVLVDDQPELGGSLLAGRESIDGRPALDWVADVRAELAAQADTRILSRSTAIGYHDHNHLLVAEHRTDHLGPDPVPGISRQRLWHIRARRVVLATGSHERPMVFAGNDLPGVMSAAAVRTYVNRYAVLPGRRAVVLTTNDHAYATALDLVAAGAEVAALVDTRPEPPADLVDSARGAGIEVITGSAVVGTRGDRDTPRAGGAGRITAVRIAALDAEDAINGPVHEVTCDLLAVSGGWNPAVHLWSQSQGTTRYDDDLAAFVPAQAAQHVDTVGAARGVLDLAGCLDGGFAAGAEAAGLAGFPADAPATPPSSGDRRPAPPRPVWIVPGESGDPAEWHDHFVDLQRDATVADVQRAIRAGMRSVEHIKRYTTIGTAHDQGKASGVSATGVIARLLGARSPGEVGTTTYRGPYVPVSFALLAGRERGALFDPVRTTTIHPWHVGHGAAFENVGQWKRPWYYPRPGESMEAAVLRECRAAREGVAVMDASTLGKIDVIGPDAGAFLDRVYTNAFARLAVGSARYGVMCRADGMVLDDGVTVRLADDHYVMTTTTGNAAAVLDWLEEWLQTEWPGLRVRLTSVTEQWATIAVVGPRSREVLGALAPDLDVSNDAFPFMTARTTHLAGGTPARICRISFSGELAYEINVASWYGLAVWESVIRAGEPLGITPYGTETMHVLRAEKGYPIIGQDTDGTVTPQDLGMEWIVSTKKDFIGKRSFRRADTARGDRRQLVGLLPVDPAVLLPEGAQLVADAEATVPAKALGHVTSSYRSAALGRTFALALVSGGRARLGETVYAPLPGGTIAATITDTVLHDPKGTRRDG</sequence>
<dbReference type="InterPro" id="IPR042204">
    <property type="entry name" value="2Fe-2S-bd_N"/>
</dbReference>
<dbReference type="Pfam" id="PF17806">
    <property type="entry name" value="SO_alpha_A3"/>
    <property type="match status" value="1"/>
</dbReference>